<feature type="chain" id="PRO_5047531679" evidence="1">
    <location>
        <begin position="24"/>
        <end position="120"/>
    </location>
</feature>
<evidence type="ECO:0000313" key="3">
    <source>
        <dbReference type="Proteomes" id="UP001235343"/>
    </source>
</evidence>
<evidence type="ECO:0000256" key="1">
    <source>
        <dbReference type="SAM" id="SignalP"/>
    </source>
</evidence>
<dbReference type="InterPro" id="IPR008972">
    <property type="entry name" value="Cupredoxin"/>
</dbReference>
<keyword evidence="1" id="KW-0732">Signal</keyword>
<organism evidence="2 3">
    <name type="scientific">Aquibacillus rhizosphaerae</name>
    <dbReference type="NCBI Taxonomy" id="3051431"/>
    <lineage>
        <taxon>Bacteria</taxon>
        <taxon>Bacillati</taxon>
        <taxon>Bacillota</taxon>
        <taxon>Bacilli</taxon>
        <taxon>Bacillales</taxon>
        <taxon>Bacillaceae</taxon>
        <taxon>Aquibacillus</taxon>
    </lineage>
</organism>
<name>A0ABT7L171_9BACI</name>
<dbReference type="SUPFAM" id="SSF49503">
    <property type="entry name" value="Cupredoxins"/>
    <property type="match status" value="1"/>
</dbReference>
<accession>A0ABT7L171</accession>
<dbReference type="RefSeq" id="WP_285930515.1">
    <property type="nucleotide sequence ID" value="NZ_JASTZU010000018.1"/>
</dbReference>
<dbReference type="PROSITE" id="PS51257">
    <property type="entry name" value="PROKAR_LIPOPROTEIN"/>
    <property type="match status" value="1"/>
</dbReference>
<dbReference type="Gene3D" id="2.60.40.420">
    <property type="entry name" value="Cupredoxins - blue copper proteins"/>
    <property type="match status" value="1"/>
</dbReference>
<reference evidence="2 3" key="1">
    <citation type="submission" date="2023-06" db="EMBL/GenBank/DDBJ databases">
        <title>Aquibacillus rhizosphaerae LR5S19.</title>
        <authorList>
            <person name="Sun J.-Q."/>
        </authorList>
    </citation>
    <scope>NUCLEOTIDE SEQUENCE [LARGE SCALE GENOMIC DNA]</scope>
    <source>
        <strain evidence="2 3">LR5S19</strain>
    </source>
</reference>
<sequence>MLKKSIMITLSFLSLLLLLVACGGNEGSGSSENLTADNTIELVASNWEFDQDTYTVPAGNVGINLINEEGFHGIKVEGTNMVIEGEGSAVASLEPGEYTIRCSVPCGTGHTEMTAMLIVE</sequence>
<evidence type="ECO:0000313" key="2">
    <source>
        <dbReference type="EMBL" id="MDL4839598.1"/>
    </source>
</evidence>
<protein>
    <submittedName>
        <fullName evidence="2">Cytochrome C oxidase subunit II</fullName>
    </submittedName>
</protein>
<keyword evidence="3" id="KW-1185">Reference proteome</keyword>
<proteinExistence type="predicted"/>
<gene>
    <name evidence="2" type="ORF">QQS35_03880</name>
</gene>
<dbReference type="EMBL" id="JASTZU010000018">
    <property type="protein sequence ID" value="MDL4839598.1"/>
    <property type="molecule type" value="Genomic_DNA"/>
</dbReference>
<dbReference type="Proteomes" id="UP001235343">
    <property type="component" value="Unassembled WGS sequence"/>
</dbReference>
<comment type="caution">
    <text evidence="2">The sequence shown here is derived from an EMBL/GenBank/DDBJ whole genome shotgun (WGS) entry which is preliminary data.</text>
</comment>
<feature type="signal peptide" evidence="1">
    <location>
        <begin position="1"/>
        <end position="23"/>
    </location>
</feature>